<reference evidence="2 3" key="1">
    <citation type="submission" date="2017-09" db="EMBL/GenBank/DDBJ databases">
        <authorList>
            <person name="Ehlers B."/>
            <person name="Leendertz F.H."/>
        </authorList>
    </citation>
    <scope>NUCLEOTIDE SEQUENCE [LARGE SCALE GENOMIC DNA]</scope>
    <source>
        <strain evidence="2 3">DSM 18289</strain>
    </source>
</reference>
<dbReference type="Gene3D" id="3.40.250.10">
    <property type="entry name" value="Rhodanese-like domain"/>
    <property type="match status" value="1"/>
</dbReference>
<dbReference type="PANTHER" id="PTHR43031:SF16">
    <property type="entry name" value="OXIDOREDUCTASE"/>
    <property type="match status" value="1"/>
</dbReference>
<dbReference type="RefSeq" id="WP_097153747.1">
    <property type="nucleotide sequence ID" value="NZ_OBEL01000002.1"/>
</dbReference>
<protein>
    <submittedName>
        <fullName evidence="2">Rhodanese-related sulfurtransferase</fullName>
    </submittedName>
</protein>
<dbReference type="PANTHER" id="PTHR43031">
    <property type="entry name" value="FAD-DEPENDENT OXIDOREDUCTASE"/>
    <property type="match status" value="1"/>
</dbReference>
<dbReference type="Proteomes" id="UP000219439">
    <property type="component" value="Unassembled WGS sequence"/>
</dbReference>
<dbReference type="AlphaFoldDB" id="A0A285PGY2"/>
<dbReference type="InterPro" id="IPR036873">
    <property type="entry name" value="Rhodanese-like_dom_sf"/>
</dbReference>
<sequence length="140" mass="15670">MAKLQIYARLFFFLVAGLFMVLPASAELSPETISGATTVDATKAKSLFEQGVKFLDVRSNADFEAGRVPSAIHIELKKKLNEESMEARVSKDEPVVIYCNGWSCLRASKATSKAIKWGYSKVYYFRDGFPSWQTANFPIE</sequence>
<accession>A0A285PGY2</accession>
<keyword evidence="3" id="KW-1185">Reference proteome</keyword>
<gene>
    <name evidence="2" type="ORF">SAMN06265368_2481</name>
</gene>
<name>A0A285PGY2_9HYPH</name>
<dbReference type="OrthoDB" id="9802991at2"/>
<organism evidence="2 3">
    <name type="scientific">Cohaesibacter gelatinilyticus</name>
    <dbReference type="NCBI Taxonomy" id="372072"/>
    <lineage>
        <taxon>Bacteria</taxon>
        <taxon>Pseudomonadati</taxon>
        <taxon>Pseudomonadota</taxon>
        <taxon>Alphaproteobacteria</taxon>
        <taxon>Hyphomicrobiales</taxon>
        <taxon>Cohaesibacteraceae</taxon>
    </lineage>
</organism>
<dbReference type="CDD" id="cd00158">
    <property type="entry name" value="RHOD"/>
    <property type="match status" value="1"/>
</dbReference>
<dbReference type="EMBL" id="OBEL01000002">
    <property type="protein sequence ID" value="SNZ19396.1"/>
    <property type="molecule type" value="Genomic_DNA"/>
</dbReference>
<keyword evidence="2" id="KW-0808">Transferase</keyword>
<proteinExistence type="predicted"/>
<dbReference type="InterPro" id="IPR001763">
    <property type="entry name" value="Rhodanese-like_dom"/>
</dbReference>
<dbReference type="InterPro" id="IPR050229">
    <property type="entry name" value="GlpE_sulfurtransferase"/>
</dbReference>
<evidence type="ECO:0000259" key="1">
    <source>
        <dbReference type="PROSITE" id="PS50206"/>
    </source>
</evidence>
<dbReference type="PROSITE" id="PS50206">
    <property type="entry name" value="RHODANESE_3"/>
    <property type="match status" value="1"/>
</dbReference>
<dbReference type="SUPFAM" id="SSF52821">
    <property type="entry name" value="Rhodanese/Cell cycle control phosphatase"/>
    <property type="match status" value="1"/>
</dbReference>
<dbReference type="GO" id="GO:0016740">
    <property type="term" value="F:transferase activity"/>
    <property type="evidence" value="ECO:0007669"/>
    <property type="project" value="UniProtKB-KW"/>
</dbReference>
<dbReference type="SMART" id="SM00450">
    <property type="entry name" value="RHOD"/>
    <property type="match status" value="1"/>
</dbReference>
<feature type="domain" description="Rhodanese" evidence="1">
    <location>
        <begin position="48"/>
        <end position="140"/>
    </location>
</feature>
<evidence type="ECO:0000313" key="3">
    <source>
        <dbReference type="Proteomes" id="UP000219439"/>
    </source>
</evidence>
<dbReference type="Pfam" id="PF00581">
    <property type="entry name" value="Rhodanese"/>
    <property type="match status" value="1"/>
</dbReference>
<evidence type="ECO:0000313" key="2">
    <source>
        <dbReference type="EMBL" id="SNZ19396.1"/>
    </source>
</evidence>